<keyword evidence="4 12" id="KW-0808">Transferase</keyword>
<evidence type="ECO:0000256" key="5">
    <source>
        <dbReference type="ARBA" id="ARBA00022741"/>
    </source>
</evidence>
<comment type="caution">
    <text evidence="12">The sequence shown here is derived from an EMBL/GenBank/DDBJ whole genome shotgun (WGS) entry which is preliminary data.</text>
</comment>
<dbReference type="Gene3D" id="1.10.287.130">
    <property type="match status" value="1"/>
</dbReference>
<evidence type="ECO:0000256" key="8">
    <source>
        <dbReference type="ARBA" id="ARBA00023012"/>
    </source>
</evidence>
<dbReference type="GO" id="GO:0005524">
    <property type="term" value="F:ATP binding"/>
    <property type="evidence" value="ECO:0007669"/>
    <property type="project" value="UniProtKB-KW"/>
</dbReference>
<keyword evidence="10" id="KW-0812">Transmembrane</keyword>
<keyword evidence="7" id="KW-0067">ATP-binding</keyword>
<dbReference type="RefSeq" id="WP_070110511.1">
    <property type="nucleotide sequence ID" value="NZ_LZFO01000021.1"/>
</dbReference>
<feature type="transmembrane region" description="Helical" evidence="10">
    <location>
        <begin position="52"/>
        <end position="69"/>
    </location>
</feature>
<keyword evidence="6 12" id="KW-0418">Kinase</keyword>
<evidence type="ECO:0000256" key="9">
    <source>
        <dbReference type="SAM" id="Coils"/>
    </source>
</evidence>
<keyword evidence="13" id="KW-1185">Reference proteome</keyword>
<dbReference type="NCBIfam" id="TIGR00229">
    <property type="entry name" value="sensory_box"/>
    <property type="match status" value="1"/>
</dbReference>
<dbReference type="InterPro" id="IPR036890">
    <property type="entry name" value="HATPase_C_sf"/>
</dbReference>
<proteinExistence type="predicted"/>
<keyword evidence="3" id="KW-0597">Phosphoprotein</keyword>
<dbReference type="PANTHER" id="PTHR43711">
    <property type="entry name" value="TWO-COMPONENT HISTIDINE KINASE"/>
    <property type="match status" value="1"/>
</dbReference>
<dbReference type="InterPro" id="IPR035965">
    <property type="entry name" value="PAS-like_dom_sf"/>
</dbReference>
<dbReference type="InterPro" id="IPR005467">
    <property type="entry name" value="His_kinase_dom"/>
</dbReference>
<dbReference type="PATRIC" id="fig|1121290.3.peg.1524"/>
<keyword evidence="10" id="KW-1133">Transmembrane helix</keyword>
<dbReference type="Pfam" id="PF02518">
    <property type="entry name" value="HATPase_c"/>
    <property type="match status" value="1"/>
</dbReference>
<dbReference type="InterPro" id="IPR000014">
    <property type="entry name" value="PAS"/>
</dbReference>
<protein>
    <recommendedName>
        <fullName evidence="2">histidine kinase</fullName>
        <ecNumber evidence="2">2.7.13.3</ecNumber>
    </recommendedName>
</protein>
<dbReference type="SMART" id="SM00388">
    <property type="entry name" value="HisKA"/>
    <property type="match status" value="1"/>
</dbReference>
<feature type="transmembrane region" description="Helical" evidence="10">
    <location>
        <begin position="81"/>
        <end position="102"/>
    </location>
</feature>
<evidence type="ECO:0000256" key="6">
    <source>
        <dbReference type="ARBA" id="ARBA00022777"/>
    </source>
</evidence>
<dbReference type="CDD" id="cd16922">
    <property type="entry name" value="HATPase_EvgS-ArcB-TorS-like"/>
    <property type="match status" value="1"/>
</dbReference>
<feature type="domain" description="Histidine kinase" evidence="11">
    <location>
        <begin position="367"/>
        <end position="588"/>
    </location>
</feature>
<dbReference type="EMBL" id="LZFO01000021">
    <property type="protein sequence ID" value="OFI05842.1"/>
    <property type="molecule type" value="Genomic_DNA"/>
</dbReference>
<dbReference type="GO" id="GO:0000155">
    <property type="term" value="F:phosphorelay sensor kinase activity"/>
    <property type="evidence" value="ECO:0007669"/>
    <property type="project" value="InterPro"/>
</dbReference>
<feature type="transmembrane region" description="Helical" evidence="10">
    <location>
        <begin position="12"/>
        <end position="32"/>
    </location>
</feature>
<evidence type="ECO:0000313" key="13">
    <source>
        <dbReference type="Proteomes" id="UP000175744"/>
    </source>
</evidence>
<dbReference type="SUPFAM" id="SSF47384">
    <property type="entry name" value="Homodimeric domain of signal transducing histidine kinase"/>
    <property type="match status" value="1"/>
</dbReference>
<dbReference type="InterPro" id="IPR036097">
    <property type="entry name" value="HisK_dim/P_sf"/>
</dbReference>
<dbReference type="InterPro" id="IPR003594">
    <property type="entry name" value="HATPase_dom"/>
</dbReference>
<dbReference type="InterPro" id="IPR004358">
    <property type="entry name" value="Sig_transdc_His_kin-like_C"/>
</dbReference>
<evidence type="ECO:0000256" key="1">
    <source>
        <dbReference type="ARBA" id="ARBA00000085"/>
    </source>
</evidence>
<evidence type="ECO:0000256" key="4">
    <source>
        <dbReference type="ARBA" id="ARBA00022679"/>
    </source>
</evidence>
<keyword evidence="10" id="KW-0472">Membrane</keyword>
<evidence type="ECO:0000256" key="7">
    <source>
        <dbReference type="ARBA" id="ARBA00022840"/>
    </source>
</evidence>
<dbReference type="Pfam" id="PF13426">
    <property type="entry name" value="PAS_9"/>
    <property type="match status" value="1"/>
</dbReference>
<keyword evidence="9" id="KW-0175">Coiled coil</keyword>
<dbReference type="InterPro" id="IPR050736">
    <property type="entry name" value="Sensor_HK_Regulatory"/>
</dbReference>
<comment type="catalytic activity">
    <reaction evidence="1">
        <text>ATP + protein L-histidine = ADP + protein N-phospho-L-histidine.</text>
        <dbReference type="EC" id="2.7.13.3"/>
    </reaction>
</comment>
<dbReference type="Gene3D" id="3.30.450.20">
    <property type="entry name" value="PAS domain"/>
    <property type="match status" value="1"/>
</dbReference>
<dbReference type="Proteomes" id="UP000175744">
    <property type="component" value="Unassembled WGS sequence"/>
</dbReference>
<dbReference type="Pfam" id="PF00512">
    <property type="entry name" value="HisKA"/>
    <property type="match status" value="1"/>
</dbReference>
<feature type="transmembrane region" description="Helical" evidence="10">
    <location>
        <begin position="134"/>
        <end position="152"/>
    </location>
</feature>
<dbReference type="FunFam" id="3.30.565.10:FF:000037">
    <property type="entry name" value="Hybrid sensor histidine kinase/response regulator"/>
    <property type="match status" value="1"/>
</dbReference>
<evidence type="ECO:0000259" key="11">
    <source>
        <dbReference type="PROSITE" id="PS50109"/>
    </source>
</evidence>
<evidence type="ECO:0000313" key="12">
    <source>
        <dbReference type="EMBL" id="OFI05842.1"/>
    </source>
</evidence>
<feature type="transmembrane region" description="Helical" evidence="10">
    <location>
        <begin position="164"/>
        <end position="181"/>
    </location>
</feature>
<dbReference type="CDD" id="cd00130">
    <property type="entry name" value="PAS"/>
    <property type="match status" value="1"/>
</dbReference>
<dbReference type="SUPFAM" id="SSF55785">
    <property type="entry name" value="PYP-like sensor domain (PAS domain)"/>
    <property type="match status" value="1"/>
</dbReference>
<feature type="coiled-coil region" evidence="9">
    <location>
        <begin position="181"/>
        <end position="208"/>
    </location>
</feature>
<dbReference type="EC" id="2.7.13.3" evidence="2"/>
<dbReference type="PROSITE" id="PS50109">
    <property type="entry name" value="HIS_KIN"/>
    <property type="match status" value="1"/>
</dbReference>
<dbReference type="STRING" id="1121290.CLAOCE_15370"/>
<dbReference type="OrthoDB" id="9813394at2"/>
<evidence type="ECO:0000256" key="3">
    <source>
        <dbReference type="ARBA" id="ARBA00022553"/>
    </source>
</evidence>
<dbReference type="PANTHER" id="PTHR43711:SF26">
    <property type="entry name" value="SENSOR HISTIDINE KINASE RCSC"/>
    <property type="match status" value="1"/>
</dbReference>
<evidence type="ECO:0000256" key="10">
    <source>
        <dbReference type="SAM" id="Phobius"/>
    </source>
</evidence>
<dbReference type="InterPro" id="IPR003661">
    <property type="entry name" value="HisK_dim/P_dom"/>
</dbReference>
<gene>
    <name evidence="12" type="primary">todS_3</name>
    <name evidence="12" type="ORF">CLOACE_15370</name>
</gene>
<organism evidence="12 13">
    <name type="scientific">Clostridium acetireducens DSM 10703</name>
    <dbReference type="NCBI Taxonomy" id="1121290"/>
    <lineage>
        <taxon>Bacteria</taxon>
        <taxon>Bacillati</taxon>
        <taxon>Bacillota</taxon>
        <taxon>Clostridia</taxon>
        <taxon>Eubacteriales</taxon>
        <taxon>Clostridiaceae</taxon>
        <taxon>Clostridium</taxon>
    </lineage>
</organism>
<evidence type="ECO:0000256" key="2">
    <source>
        <dbReference type="ARBA" id="ARBA00012438"/>
    </source>
</evidence>
<reference evidence="12 13" key="1">
    <citation type="submission" date="2016-06" db="EMBL/GenBank/DDBJ databases">
        <title>Genome sequence of Clostridium acetireducens DSM 10703.</title>
        <authorList>
            <person name="Poehlein A."/>
            <person name="Fluechter S."/>
            <person name="Duerre P."/>
            <person name="Daniel R."/>
        </authorList>
    </citation>
    <scope>NUCLEOTIDE SEQUENCE [LARGE SCALE GENOMIC DNA]</scope>
    <source>
        <strain evidence="12 13">DSM 10703</strain>
    </source>
</reference>
<dbReference type="FunFam" id="1.10.287.130:FF:000001">
    <property type="entry name" value="Two-component sensor histidine kinase"/>
    <property type="match status" value="1"/>
</dbReference>
<accession>A0A1E8EXZ7</accession>
<dbReference type="Gene3D" id="3.30.565.10">
    <property type="entry name" value="Histidine kinase-like ATPase, C-terminal domain"/>
    <property type="match status" value="1"/>
</dbReference>
<dbReference type="SMART" id="SM00387">
    <property type="entry name" value="HATPase_c"/>
    <property type="match status" value="1"/>
</dbReference>
<name>A0A1E8EXZ7_9CLOT</name>
<keyword evidence="8" id="KW-0902">Two-component regulatory system</keyword>
<dbReference type="SUPFAM" id="SSF55874">
    <property type="entry name" value="ATPase domain of HSP90 chaperone/DNA topoisomerase II/histidine kinase"/>
    <property type="match status" value="1"/>
</dbReference>
<dbReference type="PRINTS" id="PR00344">
    <property type="entry name" value="BCTRLSENSOR"/>
</dbReference>
<keyword evidence="5" id="KW-0547">Nucleotide-binding</keyword>
<dbReference type="SMART" id="SM00091">
    <property type="entry name" value="PAS"/>
    <property type="match status" value="1"/>
</dbReference>
<dbReference type="AlphaFoldDB" id="A0A1E8EXZ7"/>
<dbReference type="CDD" id="cd00082">
    <property type="entry name" value="HisKA"/>
    <property type="match status" value="1"/>
</dbReference>
<sequence length="616" mass="71516">MSIKKCDREKNIYNIISIVKLAILFFCAIVIYNEFFNHNNYIVNTKDGYYNVISITLLTFLTGTIYWIWTFSAIKIFRFKYIKIIEIIESFIFIAIFATIIIKSSTYMSQYKFLFLFIIITSTIELGMKCGMTIALVSSVIILAIDLVYAPVINGINMYFQNDLIIAGVFILTAWPLGYYVKIENENLKEKESQLKILNGKLSNQYKQRKYIEDMLLKNEECYNLLIQNSKDSILVHRKDKLIFANESALRLLGYNNQKDLTGKSISDFTSFLDKDEIREKFKKLCNKEVNKIVFEDKIIKNDKEVIITQNTSTYFIYEGKLTILTIIHDITSEKQVEKLQKDVKKNIQLLNESREINKLITEFLANISHELKTPLNVIFSGIQLLDLYNTKDEKSNNKQKKCLKTIKQNCYRLMRLINNLLDITKLDSGFIQPSMRNCNIVSVVEDITLSVASYVETKGIELIFDTNVEEKVMAFDPNKMERIILNLLSNAIKFTKCGGSIYVKIKDNINDMYILVKDTGVGIPEDKMELIFERFGQVDKTFRRNREGSGIGLYLVKAFVEMHGGTIKVNSKLGEGSEFIIKLPVKKLEYKDCERDYIYNMNREKVNIEFSDIYI</sequence>